<dbReference type="InterPro" id="IPR000568">
    <property type="entry name" value="ATP_synth_F0_asu"/>
</dbReference>
<dbReference type="GO" id="GO:0005886">
    <property type="term" value="C:plasma membrane"/>
    <property type="evidence" value="ECO:0007669"/>
    <property type="project" value="TreeGrafter"/>
</dbReference>
<dbReference type="EMBL" id="AGRJ01000247">
    <property type="protein sequence ID" value="EHO48104.1"/>
    <property type="molecule type" value="Genomic_DNA"/>
</dbReference>
<dbReference type="InterPro" id="IPR045082">
    <property type="entry name" value="ATP_syn_F0_a_bact/chloroplast"/>
</dbReference>
<sequence>MSGGTPSTFEFLGLTFNVGNMISILIACAVVLGLVYALSRHLTMKPGKGQNVLEYAVDFTNGIVNSSIPGKTSKTLGLWGFTLFMFIIIANFRRIVFAY</sequence>
<protein>
    <submittedName>
        <fullName evidence="2">ATP synthase F0, A subunit domain protein</fullName>
    </submittedName>
</protein>
<dbReference type="Pfam" id="PF00119">
    <property type="entry name" value="ATP-synt_A"/>
    <property type="match status" value="1"/>
</dbReference>
<keyword evidence="1" id="KW-0812">Transmembrane</keyword>
<feature type="transmembrane region" description="Helical" evidence="1">
    <location>
        <begin position="20"/>
        <end position="38"/>
    </location>
</feature>
<dbReference type="GO" id="GO:0042777">
    <property type="term" value="P:proton motive force-driven plasma membrane ATP synthesis"/>
    <property type="evidence" value="ECO:0007669"/>
    <property type="project" value="TreeGrafter"/>
</dbReference>
<proteinExistence type="predicted"/>
<dbReference type="Proteomes" id="UP000005025">
    <property type="component" value="Unassembled WGS sequence"/>
</dbReference>
<evidence type="ECO:0000313" key="3">
    <source>
        <dbReference type="Proteomes" id="UP000005025"/>
    </source>
</evidence>
<dbReference type="STRING" id="797516.HMPREF9104_02931"/>
<comment type="caution">
    <text evidence="2">The sequence shown here is derived from an EMBL/GenBank/DDBJ whole genome shotgun (WGS) entry which is preliminary data.</text>
</comment>
<name>H1LJY8_9LACO</name>
<dbReference type="PATRIC" id="fig|797516.3.peg.2642"/>
<keyword evidence="1" id="KW-0472">Membrane</keyword>
<accession>H1LJY8</accession>
<dbReference type="HOGENOM" id="CLU_2316738_0_0_9"/>
<dbReference type="AlphaFoldDB" id="H1LJY8"/>
<gene>
    <name evidence="2" type="ORF">HMPREF9104_02931</name>
</gene>
<feature type="transmembrane region" description="Helical" evidence="1">
    <location>
        <begin position="76"/>
        <end position="96"/>
    </location>
</feature>
<dbReference type="GO" id="GO:0046933">
    <property type="term" value="F:proton-transporting ATP synthase activity, rotational mechanism"/>
    <property type="evidence" value="ECO:0007669"/>
    <property type="project" value="TreeGrafter"/>
</dbReference>
<evidence type="ECO:0000313" key="2">
    <source>
        <dbReference type="EMBL" id="EHO48104.1"/>
    </source>
</evidence>
<dbReference type="GO" id="GO:0045259">
    <property type="term" value="C:proton-transporting ATP synthase complex"/>
    <property type="evidence" value="ECO:0007669"/>
    <property type="project" value="InterPro"/>
</dbReference>
<keyword evidence="1" id="KW-1133">Transmembrane helix</keyword>
<dbReference type="PANTHER" id="PTHR42823">
    <property type="entry name" value="ATP SYNTHASE SUBUNIT A, CHLOROPLASTIC"/>
    <property type="match status" value="1"/>
</dbReference>
<reference evidence="2 3" key="1">
    <citation type="submission" date="2011-09" db="EMBL/GenBank/DDBJ databases">
        <authorList>
            <person name="Weinstock G."/>
            <person name="Sodergren E."/>
            <person name="Clifton S."/>
            <person name="Fulton L."/>
            <person name="Fulton B."/>
            <person name="Courtney L."/>
            <person name="Fronick C."/>
            <person name="Harrison M."/>
            <person name="Strong C."/>
            <person name="Farmer C."/>
            <person name="Delahaunty K."/>
            <person name="Markovic C."/>
            <person name="Hall O."/>
            <person name="Minx P."/>
            <person name="Tomlinson C."/>
            <person name="Mitreva M."/>
            <person name="Hou S."/>
            <person name="Chen J."/>
            <person name="Wollam A."/>
            <person name="Pepin K.H."/>
            <person name="Johnson M."/>
            <person name="Bhonagiri V."/>
            <person name="Zhang X."/>
            <person name="Suruliraj S."/>
            <person name="Warren W."/>
            <person name="Chinwalla A."/>
            <person name="Mardis E.R."/>
            <person name="Wilson R.K."/>
        </authorList>
    </citation>
    <scope>NUCLEOTIDE SEQUENCE [LARGE SCALE GENOMIC DNA]</scope>
    <source>
        <strain evidence="2 3">F0435</strain>
    </source>
</reference>
<dbReference type="PANTHER" id="PTHR42823:SF3">
    <property type="entry name" value="ATP SYNTHASE SUBUNIT A, CHLOROPLASTIC"/>
    <property type="match status" value="1"/>
</dbReference>
<organism evidence="2 3">
    <name type="scientific">Lentilactobacillus kisonensis F0435</name>
    <dbReference type="NCBI Taxonomy" id="797516"/>
    <lineage>
        <taxon>Bacteria</taxon>
        <taxon>Bacillati</taxon>
        <taxon>Bacillota</taxon>
        <taxon>Bacilli</taxon>
        <taxon>Lactobacillales</taxon>
        <taxon>Lactobacillaceae</taxon>
        <taxon>Lentilactobacillus</taxon>
    </lineage>
</organism>
<evidence type="ECO:0000256" key="1">
    <source>
        <dbReference type="SAM" id="Phobius"/>
    </source>
</evidence>